<evidence type="ECO:0000256" key="1">
    <source>
        <dbReference type="ARBA" id="ARBA00022574"/>
    </source>
</evidence>
<dbReference type="PROSITE" id="PS50082">
    <property type="entry name" value="WD_REPEATS_2"/>
    <property type="match status" value="5"/>
</dbReference>
<dbReference type="PANTHER" id="PTHR19848:SF8">
    <property type="entry name" value="F-BOX AND WD REPEAT DOMAIN CONTAINING 7"/>
    <property type="match status" value="1"/>
</dbReference>
<evidence type="ECO:0000313" key="6">
    <source>
        <dbReference type="Proteomes" id="UP000002484"/>
    </source>
</evidence>
<dbReference type="HOGENOM" id="CLU_025381_0_0_11"/>
<dbReference type="SMART" id="SM00320">
    <property type="entry name" value="WD40"/>
    <property type="match status" value="7"/>
</dbReference>
<evidence type="ECO:0000256" key="2">
    <source>
        <dbReference type="ARBA" id="ARBA00022737"/>
    </source>
</evidence>
<keyword evidence="2" id="KW-0677">Repeat</keyword>
<keyword evidence="6" id="KW-1185">Reference proteome</keyword>
<dbReference type="Pfam" id="PF00400">
    <property type="entry name" value="WD40"/>
    <property type="match status" value="6"/>
</dbReference>
<sequence length="485" mass="50096">MSFVEADRGWADWLVWQLQDAGVRAIAEPPLAPAAGEDAAPALAAATGHAEHVLVVLSDDYLAAVGAAADTLDDAAAGRLVAVRVADCRRPGRFSRVVSFDLFGLERPVAREWLRRQLAVLRAEPAAAGAAAPPATTPPAAEAPPAAVPAVAAVVPAQAGEDGVEVLAELAGFPSPVRAVVFPATGGLLVTGAQDGKVRLFDLAKPARPTTMVEIEYGARYSQEWVRDLATSADGTRLAVVGDAMQVAVWDLADPAAPELVFSERGHKHYIRAVALSPDASVVATGGQDKAVALWNARRSGRQSVLAVLTDHRKGVRSVAFSPDGRRLASGGDDKTVILWDVADPGHPTRTATIAAHRDTVHAVRFVTPTLLATAGADRTARLWDITSPAHPEPVAELTGHRKAVTALAVTADATRVATGAADSTVALWDVTSPGRPNRLAALSSGYGAVNGLAFSRDGALLAAACAGKTAVLWSIGARLASTAG</sequence>
<dbReference type="CDD" id="cd00200">
    <property type="entry name" value="WD40"/>
    <property type="match status" value="1"/>
</dbReference>
<proteinExistence type="predicted"/>
<dbReference type="InterPro" id="IPR001680">
    <property type="entry name" value="WD40_rpt"/>
</dbReference>
<dbReference type="PANTHER" id="PTHR19848">
    <property type="entry name" value="WD40 REPEAT PROTEIN"/>
    <property type="match status" value="1"/>
</dbReference>
<dbReference type="EMBL" id="CP002299">
    <property type="protein sequence ID" value="ADP81675.1"/>
    <property type="molecule type" value="Genomic_DNA"/>
</dbReference>
<dbReference type="KEGG" id="fri:FraEuI1c_3668"/>
<dbReference type="InterPro" id="IPR019775">
    <property type="entry name" value="WD40_repeat_CS"/>
</dbReference>
<dbReference type="eggNOG" id="COG2319">
    <property type="taxonomic scope" value="Bacteria"/>
</dbReference>
<organism evidence="5 6">
    <name type="scientific">Pseudofrankia inefficax (strain DSM 45817 / CECT 9037 / DDB 130130 / EuI1c)</name>
    <name type="common">Frankia inefficax</name>
    <dbReference type="NCBI Taxonomy" id="298654"/>
    <lineage>
        <taxon>Bacteria</taxon>
        <taxon>Bacillati</taxon>
        <taxon>Actinomycetota</taxon>
        <taxon>Actinomycetes</taxon>
        <taxon>Frankiales</taxon>
        <taxon>Frankiaceae</taxon>
        <taxon>Pseudofrankia</taxon>
    </lineage>
</organism>
<dbReference type="InterPro" id="IPR015943">
    <property type="entry name" value="WD40/YVTN_repeat-like_dom_sf"/>
</dbReference>
<accession>E3J1K7</accession>
<dbReference type="PRINTS" id="PR00320">
    <property type="entry name" value="GPROTEINBRPT"/>
</dbReference>
<gene>
    <name evidence="5" type="ordered locus">FraEuI1c_3668</name>
</gene>
<dbReference type="PROSITE" id="PS00678">
    <property type="entry name" value="WD_REPEATS_1"/>
    <property type="match status" value="3"/>
</dbReference>
<dbReference type="InterPro" id="IPR020472">
    <property type="entry name" value="WD40_PAC1"/>
</dbReference>
<evidence type="ECO:0000256" key="3">
    <source>
        <dbReference type="PROSITE-ProRule" id="PRU00221"/>
    </source>
</evidence>
<feature type="repeat" description="WD" evidence="3">
    <location>
        <begin position="170"/>
        <end position="211"/>
    </location>
</feature>
<protein>
    <submittedName>
        <fullName evidence="5">WD40 repeat, subgroup</fullName>
    </submittedName>
</protein>
<keyword evidence="1 3" id="KW-0853">WD repeat</keyword>
<name>E3J1K7_PSEI1</name>
<dbReference type="InParanoid" id="E3J1K7"/>
<feature type="domain" description="TIR" evidence="4">
    <location>
        <begin position="2"/>
        <end position="104"/>
    </location>
</feature>
<dbReference type="Proteomes" id="UP000002484">
    <property type="component" value="Chromosome"/>
</dbReference>
<dbReference type="Pfam" id="PF13676">
    <property type="entry name" value="TIR_2"/>
    <property type="match status" value="1"/>
</dbReference>
<evidence type="ECO:0000259" key="4">
    <source>
        <dbReference type="Pfam" id="PF13676"/>
    </source>
</evidence>
<dbReference type="SUPFAM" id="SSF50978">
    <property type="entry name" value="WD40 repeat-like"/>
    <property type="match status" value="1"/>
</dbReference>
<dbReference type="InterPro" id="IPR036322">
    <property type="entry name" value="WD40_repeat_dom_sf"/>
</dbReference>
<feature type="repeat" description="WD" evidence="3">
    <location>
        <begin position="264"/>
        <end position="305"/>
    </location>
</feature>
<dbReference type="GO" id="GO:0007165">
    <property type="term" value="P:signal transduction"/>
    <property type="evidence" value="ECO:0007669"/>
    <property type="project" value="InterPro"/>
</dbReference>
<reference evidence="5 6" key="1">
    <citation type="submission" date="2010-10" db="EMBL/GenBank/DDBJ databases">
        <title>Complete sequence of Frankia sp. EuI1c.</title>
        <authorList>
            <consortium name="US DOE Joint Genome Institute"/>
            <person name="Lucas S."/>
            <person name="Copeland A."/>
            <person name="Lapidus A."/>
            <person name="Cheng J.-F."/>
            <person name="Bruce D."/>
            <person name="Goodwin L."/>
            <person name="Pitluck S."/>
            <person name="Chertkov O."/>
            <person name="Detter J.C."/>
            <person name="Han C."/>
            <person name="Tapia R."/>
            <person name="Land M."/>
            <person name="Hauser L."/>
            <person name="Jeffries C."/>
            <person name="Kyrpides N."/>
            <person name="Ivanova N."/>
            <person name="Mikhailova N."/>
            <person name="Beauchemin N."/>
            <person name="Sen A."/>
            <person name="Sur S.A."/>
            <person name="Gtari M."/>
            <person name="Wall L."/>
            <person name="Tisa L."/>
            <person name="Woyke T."/>
        </authorList>
    </citation>
    <scope>NUCLEOTIDE SEQUENCE [LARGE SCALE GENOMIC DNA]</scope>
    <source>
        <strain evidence="6">DSM 45817 / CECT 9037 / EuI1c</strain>
    </source>
</reference>
<dbReference type="SUPFAM" id="SSF52200">
    <property type="entry name" value="Toll/Interleukin receptor TIR domain"/>
    <property type="match status" value="1"/>
</dbReference>
<dbReference type="Gene3D" id="2.130.10.10">
    <property type="entry name" value="YVTN repeat-like/Quinoprotein amine dehydrogenase"/>
    <property type="match status" value="2"/>
</dbReference>
<feature type="repeat" description="WD" evidence="3">
    <location>
        <begin position="398"/>
        <end position="433"/>
    </location>
</feature>
<dbReference type="InterPro" id="IPR035897">
    <property type="entry name" value="Toll_tir_struct_dom_sf"/>
</dbReference>
<feature type="repeat" description="WD" evidence="3">
    <location>
        <begin position="309"/>
        <end position="342"/>
    </location>
</feature>
<evidence type="ECO:0000313" key="5">
    <source>
        <dbReference type="EMBL" id="ADP81675.1"/>
    </source>
</evidence>
<dbReference type="InterPro" id="IPR000157">
    <property type="entry name" value="TIR_dom"/>
</dbReference>
<dbReference type="AlphaFoldDB" id="E3J1K7"/>
<dbReference type="PROSITE" id="PS50294">
    <property type="entry name" value="WD_REPEATS_REGION"/>
    <property type="match status" value="4"/>
</dbReference>
<dbReference type="STRING" id="298654.FraEuI1c_3668"/>
<feature type="repeat" description="WD" evidence="3">
    <location>
        <begin position="354"/>
        <end position="388"/>
    </location>
</feature>